<dbReference type="Proteomes" id="UP000249163">
    <property type="component" value="Chromosome"/>
</dbReference>
<name>A0AAD0KR73_9BACL</name>
<dbReference type="GO" id="GO:0003700">
    <property type="term" value="F:DNA-binding transcription factor activity"/>
    <property type="evidence" value="ECO:0007669"/>
    <property type="project" value="InterPro"/>
</dbReference>
<dbReference type="Pfam" id="PF13411">
    <property type="entry name" value="MerR_1"/>
    <property type="match status" value="1"/>
</dbReference>
<organism evidence="6 7">
    <name type="scientific">Paenibacillus odorifer</name>
    <dbReference type="NCBI Taxonomy" id="189426"/>
    <lineage>
        <taxon>Bacteria</taxon>
        <taxon>Bacillati</taxon>
        <taxon>Bacillota</taxon>
        <taxon>Bacilli</taxon>
        <taxon>Bacillales</taxon>
        <taxon>Paenibacillaceae</taxon>
        <taxon>Paenibacillus</taxon>
    </lineage>
</organism>
<dbReference type="SMART" id="SM00422">
    <property type="entry name" value="HTH_MERR"/>
    <property type="match status" value="1"/>
</dbReference>
<dbReference type="InterPro" id="IPR000551">
    <property type="entry name" value="MerR-type_HTH_dom"/>
</dbReference>
<evidence type="ECO:0000313" key="6">
    <source>
        <dbReference type="EMBL" id="AWV35918.1"/>
    </source>
</evidence>
<dbReference type="SUPFAM" id="SSF46955">
    <property type="entry name" value="Putative DNA-binding domain"/>
    <property type="match status" value="1"/>
</dbReference>
<keyword evidence="4" id="KW-0804">Transcription</keyword>
<dbReference type="AlphaFoldDB" id="A0AAD0KR73"/>
<keyword evidence="3" id="KW-0238">DNA-binding</keyword>
<dbReference type="Gene3D" id="1.10.1660.10">
    <property type="match status" value="1"/>
</dbReference>
<dbReference type="PANTHER" id="PTHR30204">
    <property type="entry name" value="REDOX-CYCLING DRUG-SENSING TRANSCRIPTIONAL ACTIVATOR SOXR"/>
    <property type="match status" value="1"/>
</dbReference>
<evidence type="ECO:0000256" key="3">
    <source>
        <dbReference type="ARBA" id="ARBA00023125"/>
    </source>
</evidence>
<dbReference type="InterPro" id="IPR009061">
    <property type="entry name" value="DNA-bd_dom_put_sf"/>
</dbReference>
<evidence type="ECO:0000256" key="4">
    <source>
        <dbReference type="ARBA" id="ARBA00023163"/>
    </source>
</evidence>
<protein>
    <recommendedName>
        <fullName evidence="5">HTH merR-type domain-containing protein</fullName>
    </recommendedName>
</protein>
<dbReference type="PANTHER" id="PTHR30204:SF69">
    <property type="entry name" value="MERR-FAMILY TRANSCRIPTIONAL REGULATOR"/>
    <property type="match status" value="1"/>
</dbReference>
<dbReference type="GO" id="GO:0003677">
    <property type="term" value="F:DNA binding"/>
    <property type="evidence" value="ECO:0007669"/>
    <property type="project" value="UniProtKB-KW"/>
</dbReference>
<dbReference type="EMBL" id="CP021965">
    <property type="protein sequence ID" value="AWV35918.1"/>
    <property type="molecule type" value="Genomic_DNA"/>
</dbReference>
<reference evidence="6 7" key="1">
    <citation type="submission" date="2017-06" db="EMBL/GenBank/DDBJ databases">
        <title>Complete genome sequence of Paenibacillus odorifer CBA7130.</title>
        <authorList>
            <person name="Nam Y.-D."/>
            <person name="Kang J."/>
            <person name="Chung W.-H."/>
        </authorList>
    </citation>
    <scope>NUCLEOTIDE SEQUENCE [LARGE SCALE GENOMIC DNA]</scope>
    <source>
        <strain evidence="6 7">CBA7130</strain>
    </source>
</reference>
<sequence length="310" mass="36793">MEQSIRVEHNDLEKVINPFLYFVAFISRICFNHHKLLCYKKVKRVDMNNYFTIKQAAEIVEMTSETLRHYDRIGLVKPCHKDELSGYRYYSEQELVKLQTIELLKAMDLTLMDIKDILQQNDLSKVIEFLKQAEKRADDKIARLQYAKSKIKRAYLHYENKFHNGYSQSENYFVRNIEERVIMLSNKMESPTLKNLWDYHRHFYQQIETSLHSQFLFEDMAGMFTTEGITRLFAVCLKYPSLEGLTVLPEGDYLCANCTEENKNAVLQNLLKRAKMEYDVCPEFVLHNIIVTGILQWDYQIQLFIKKSTC</sequence>
<evidence type="ECO:0000259" key="5">
    <source>
        <dbReference type="PROSITE" id="PS50937"/>
    </source>
</evidence>
<accession>A0AAD0KR73</accession>
<dbReference type="PROSITE" id="PS50937">
    <property type="entry name" value="HTH_MERR_2"/>
    <property type="match status" value="1"/>
</dbReference>
<evidence type="ECO:0000313" key="7">
    <source>
        <dbReference type="Proteomes" id="UP000249163"/>
    </source>
</evidence>
<evidence type="ECO:0000256" key="1">
    <source>
        <dbReference type="ARBA" id="ARBA00022491"/>
    </source>
</evidence>
<feature type="domain" description="HTH merR-type" evidence="5">
    <location>
        <begin position="50"/>
        <end position="120"/>
    </location>
</feature>
<keyword evidence="2" id="KW-0805">Transcription regulation</keyword>
<dbReference type="InterPro" id="IPR047057">
    <property type="entry name" value="MerR_fam"/>
</dbReference>
<keyword evidence="1" id="KW-0678">Repressor</keyword>
<gene>
    <name evidence="6" type="ORF">CD191_26715</name>
</gene>
<proteinExistence type="predicted"/>
<evidence type="ECO:0000256" key="2">
    <source>
        <dbReference type="ARBA" id="ARBA00023015"/>
    </source>
</evidence>